<dbReference type="STRING" id="1855383.SAMN05216548_12610"/>
<feature type="compositionally biased region" description="Polar residues" evidence="1">
    <location>
        <begin position="377"/>
        <end position="387"/>
    </location>
</feature>
<dbReference type="Pfam" id="PF22255">
    <property type="entry name" value="Gp44-like_2nd"/>
    <property type="match status" value="1"/>
</dbReference>
<dbReference type="InterPro" id="IPR053981">
    <property type="entry name" value="Gp44/GpP-like_2nd"/>
</dbReference>
<feature type="region of interest" description="Disordered" evidence="1">
    <location>
        <begin position="350"/>
        <end position="387"/>
    </location>
</feature>
<evidence type="ECO:0000259" key="4">
    <source>
        <dbReference type="Pfam" id="PF22255"/>
    </source>
</evidence>
<keyword evidence="6" id="KW-1185">Reference proteome</keyword>
<proteinExistence type="predicted"/>
<dbReference type="InterPro" id="IPR049354">
    <property type="entry name" value="GpP-like_N"/>
</dbReference>
<evidence type="ECO:0000256" key="1">
    <source>
        <dbReference type="SAM" id="MobiDB-lite"/>
    </source>
</evidence>
<accession>A0A1H9Q9P8</accession>
<dbReference type="InterPro" id="IPR023399">
    <property type="entry name" value="Baseplate-like_2-layer_sand"/>
</dbReference>
<protein>
    <submittedName>
        <fullName evidence="5">Mu-like prophage tail protein gpP</fullName>
    </submittedName>
</protein>
<dbReference type="Proteomes" id="UP000199647">
    <property type="component" value="Unassembled WGS sequence"/>
</dbReference>
<dbReference type="Gene3D" id="3.30.1920.10">
    <property type="entry name" value="Baseplate protein-like domains - 2 layer sandwich fold"/>
    <property type="match status" value="1"/>
</dbReference>
<name>A0A1H9Q9P8_9HYPH</name>
<evidence type="ECO:0000313" key="6">
    <source>
        <dbReference type="Proteomes" id="UP000199647"/>
    </source>
</evidence>
<dbReference type="InterPro" id="IPR053982">
    <property type="entry name" value="Gp44/GpP-like_C"/>
</dbReference>
<dbReference type="Pfam" id="PF21683">
    <property type="entry name" value="GpP-like_1st"/>
    <property type="match status" value="1"/>
</dbReference>
<feature type="domain" description="Baseplate hub protein gp44/GpP-like second" evidence="4">
    <location>
        <begin position="102"/>
        <end position="183"/>
    </location>
</feature>
<organism evidence="5 6">
    <name type="scientific">Faunimonas pinastri</name>
    <dbReference type="NCBI Taxonomy" id="1855383"/>
    <lineage>
        <taxon>Bacteria</taxon>
        <taxon>Pseudomonadati</taxon>
        <taxon>Pseudomonadota</taxon>
        <taxon>Alphaproteobacteria</taxon>
        <taxon>Hyphomicrobiales</taxon>
        <taxon>Afifellaceae</taxon>
        <taxon>Faunimonas</taxon>
    </lineage>
</organism>
<sequence length="387" mass="41211">MPKANEIAEIVVNGQRLRDWETVSVSAVYARSPARTFRFSVSETEANPSASTYTKSRVKPGDGCEIFLAGVRALTGFVDTRQVAFNERVHGIVLSGTSLDYDIVDCSAIAGSGQFRGYNFEQISKALLKPFGLQLKTYGLDANALKPFENFAIQTGETVAEALDRMARVRGITIGGDAGGAVVAMKQGFIQNDGDTLEEGKNILSGSCIINMQGLHNTLRGVTQRPGSDKAFGEDSRDVSATLKNTNVKRYRPLVFVAEHPGTREDIVERVNAEAAMEAGETIQVRVTVPGWLRSSGGLWDIGLQVKVKSDMMMIDADLTVCGVEFSQDQGGTTTTLDLVTQNALKGFGGPTGIVPDGEPFASATPNGKAKADAPDTQASSTGTTST</sequence>
<dbReference type="SUPFAM" id="SSF69279">
    <property type="entry name" value="Phage tail proteins"/>
    <property type="match status" value="2"/>
</dbReference>
<dbReference type="Gene3D" id="2.30.300.10">
    <property type="entry name" value="Baseplate protein-like domain - beta roll fold"/>
    <property type="match status" value="1"/>
</dbReference>
<evidence type="ECO:0000259" key="2">
    <source>
        <dbReference type="Pfam" id="PF21683"/>
    </source>
</evidence>
<dbReference type="Gene3D" id="3.55.50.10">
    <property type="entry name" value="Baseplate protein-like domains"/>
    <property type="match status" value="1"/>
</dbReference>
<dbReference type="RefSeq" id="WP_092499793.1">
    <property type="nucleotide sequence ID" value="NZ_FOFG01000026.1"/>
</dbReference>
<dbReference type="Pfam" id="PF21929">
    <property type="entry name" value="GpP_4th"/>
    <property type="match status" value="1"/>
</dbReference>
<gene>
    <name evidence="5" type="ORF">SAMN05216548_12610</name>
</gene>
<dbReference type="InterPro" id="IPR026276">
    <property type="entry name" value="Baseplate_GpP"/>
</dbReference>
<dbReference type="PIRSF" id="PIRSF004440">
    <property type="entry name" value="GpP"/>
    <property type="match status" value="1"/>
</dbReference>
<evidence type="ECO:0000259" key="3">
    <source>
        <dbReference type="Pfam" id="PF21929"/>
    </source>
</evidence>
<dbReference type="OrthoDB" id="8198839at2"/>
<evidence type="ECO:0000313" key="5">
    <source>
        <dbReference type="EMBL" id="SER56875.1"/>
    </source>
</evidence>
<dbReference type="EMBL" id="FOFG01000026">
    <property type="protein sequence ID" value="SER56875.1"/>
    <property type="molecule type" value="Genomic_DNA"/>
</dbReference>
<feature type="domain" description="Baseplate hub protein gp44-like N-terminal" evidence="2">
    <location>
        <begin position="10"/>
        <end position="96"/>
    </location>
</feature>
<feature type="domain" description="Baseplate hub protein gp44/GpP-like C-terminal" evidence="3">
    <location>
        <begin position="269"/>
        <end position="344"/>
    </location>
</feature>
<reference evidence="5 6" key="1">
    <citation type="submission" date="2016-10" db="EMBL/GenBank/DDBJ databases">
        <authorList>
            <person name="de Groot N.N."/>
        </authorList>
    </citation>
    <scope>NUCLEOTIDE SEQUENCE [LARGE SCALE GENOMIC DNA]</scope>
    <source>
        <strain evidence="5 6">A52C2</strain>
    </source>
</reference>
<dbReference type="AlphaFoldDB" id="A0A1H9Q9P8"/>